<keyword evidence="1" id="KW-0732">Signal</keyword>
<reference evidence="3" key="1">
    <citation type="journal article" date="2020" name="MBio">
        <title>Horizontal gene transfer to a defensive symbiont with a reduced genome amongst a multipartite beetle microbiome.</title>
        <authorList>
            <person name="Waterworth S.C."/>
            <person name="Florez L.V."/>
            <person name="Rees E.R."/>
            <person name="Hertweck C."/>
            <person name="Kaltenpoth M."/>
            <person name="Kwan J.C."/>
        </authorList>
    </citation>
    <scope>NUCLEOTIDE SEQUENCE [LARGE SCALE GENOMIC DNA]</scope>
</reference>
<feature type="chain" id="PRO_5030941957" description="TonB-dependent receptor" evidence="1">
    <location>
        <begin position="42"/>
        <end position="96"/>
    </location>
</feature>
<protein>
    <recommendedName>
        <fullName evidence="4">TonB-dependent receptor</fullName>
    </recommendedName>
</protein>
<dbReference type="Proteomes" id="UP000487117">
    <property type="component" value="Unassembled WGS sequence"/>
</dbReference>
<sequence>MIADAHTRAGLPRAAPPCPPAPGLRVLALAVALALPLAAHAADGVANDPTTLDGLEMTARRQSQPDSYTLPASRAAIGLGLSVRQTPQSVTTITRQ</sequence>
<feature type="signal peptide" evidence="1">
    <location>
        <begin position="1"/>
        <end position="41"/>
    </location>
</feature>
<name>A0A7V8JKC0_STEMA</name>
<evidence type="ECO:0008006" key="4">
    <source>
        <dbReference type="Google" id="ProtNLM"/>
    </source>
</evidence>
<evidence type="ECO:0000313" key="3">
    <source>
        <dbReference type="Proteomes" id="UP000487117"/>
    </source>
</evidence>
<evidence type="ECO:0000313" key="2">
    <source>
        <dbReference type="EMBL" id="KAF1013262.1"/>
    </source>
</evidence>
<evidence type="ECO:0000256" key="1">
    <source>
        <dbReference type="SAM" id="SignalP"/>
    </source>
</evidence>
<organism evidence="2 3">
    <name type="scientific">Stenotrophomonas maltophilia</name>
    <name type="common">Pseudomonas maltophilia</name>
    <name type="synonym">Xanthomonas maltophilia</name>
    <dbReference type="NCBI Taxonomy" id="40324"/>
    <lineage>
        <taxon>Bacteria</taxon>
        <taxon>Pseudomonadati</taxon>
        <taxon>Pseudomonadota</taxon>
        <taxon>Gammaproteobacteria</taxon>
        <taxon>Lysobacterales</taxon>
        <taxon>Lysobacteraceae</taxon>
        <taxon>Stenotrophomonas</taxon>
        <taxon>Stenotrophomonas maltophilia group</taxon>
    </lineage>
</organism>
<comment type="caution">
    <text evidence="2">The sequence shown here is derived from an EMBL/GenBank/DDBJ whole genome shotgun (WGS) entry which is preliminary data.</text>
</comment>
<dbReference type="EMBL" id="WNDS01000005">
    <property type="protein sequence ID" value="KAF1013262.1"/>
    <property type="molecule type" value="Genomic_DNA"/>
</dbReference>
<accession>A0A7V8JKC0</accession>
<gene>
    <name evidence="2" type="ORF">GAK31_03411</name>
</gene>
<proteinExistence type="predicted"/>
<dbReference type="AlphaFoldDB" id="A0A7V8JKC0"/>